<dbReference type="GO" id="GO:0005737">
    <property type="term" value="C:cytoplasm"/>
    <property type="evidence" value="ECO:0007669"/>
    <property type="project" value="TreeGrafter"/>
</dbReference>
<dbReference type="SUPFAM" id="SSF52833">
    <property type="entry name" value="Thioredoxin-like"/>
    <property type="match status" value="1"/>
</dbReference>
<accession>A0A511FQJ8</accession>
<dbReference type="Proteomes" id="UP000321800">
    <property type="component" value="Unassembled WGS sequence"/>
</dbReference>
<gene>
    <name evidence="2" type="ORF">ATR01nite_22980</name>
</gene>
<evidence type="ECO:0000313" key="3">
    <source>
        <dbReference type="Proteomes" id="UP000321800"/>
    </source>
</evidence>
<dbReference type="CDD" id="cd03196">
    <property type="entry name" value="GST_C_5"/>
    <property type="match status" value="1"/>
</dbReference>
<dbReference type="Pfam" id="PF13410">
    <property type="entry name" value="GST_C_2"/>
    <property type="match status" value="1"/>
</dbReference>
<dbReference type="Pfam" id="PF13417">
    <property type="entry name" value="GST_N_3"/>
    <property type="match status" value="1"/>
</dbReference>
<dbReference type="PANTHER" id="PTHR43968">
    <property type="match status" value="1"/>
</dbReference>
<dbReference type="InterPro" id="IPR004045">
    <property type="entry name" value="Glutathione_S-Trfase_N"/>
</dbReference>
<proteinExistence type="predicted"/>
<dbReference type="SUPFAM" id="SSF47616">
    <property type="entry name" value="GST C-terminal domain-like"/>
    <property type="match status" value="1"/>
</dbReference>
<evidence type="ECO:0000259" key="1">
    <source>
        <dbReference type="PROSITE" id="PS50404"/>
    </source>
</evidence>
<dbReference type="PANTHER" id="PTHR43968:SF14">
    <property type="entry name" value="GLUTATHIONE S-TRANSFERASE"/>
    <property type="match status" value="1"/>
</dbReference>
<protein>
    <submittedName>
        <fullName evidence="2">Glutathione S-transferase</fullName>
    </submittedName>
</protein>
<dbReference type="PROSITE" id="PS50404">
    <property type="entry name" value="GST_NTER"/>
    <property type="match status" value="1"/>
</dbReference>
<reference evidence="2 3" key="1">
    <citation type="submission" date="2019-07" db="EMBL/GenBank/DDBJ databases">
        <title>Whole genome shotgun sequence of Acetobacter tropicalis NBRC 16470.</title>
        <authorList>
            <person name="Hosoyama A."/>
            <person name="Uohara A."/>
            <person name="Ohji S."/>
            <person name="Ichikawa N."/>
        </authorList>
    </citation>
    <scope>NUCLEOTIDE SEQUENCE [LARGE SCALE GENOMIC DNA]</scope>
    <source>
        <strain evidence="2 3">NBRC 16470</strain>
    </source>
</reference>
<name>A0A511FQJ8_9PROT</name>
<dbReference type="EMBL" id="BJVR01000027">
    <property type="protein sequence ID" value="GEL51223.1"/>
    <property type="molecule type" value="Genomic_DNA"/>
</dbReference>
<organism evidence="2 3">
    <name type="scientific">Acetobacter tropicalis</name>
    <dbReference type="NCBI Taxonomy" id="104102"/>
    <lineage>
        <taxon>Bacteria</taxon>
        <taxon>Pseudomonadati</taxon>
        <taxon>Pseudomonadota</taxon>
        <taxon>Alphaproteobacteria</taxon>
        <taxon>Acetobacterales</taxon>
        <taxon>Acetobacteraceae</taxon>
        <taxon>Acetobacter</taxon>
    </lineage>
</organism>
<dbReference type="Gene3D" id="1.20.1050.10">
    <property type="match status" value="1"/>
</dbReference>
<keyword evidence="2" id="KW-0808">Transferase</keyword>
<dbReference type="AlphaFoldDB" id="A0A511FQJ8"/>
<dbReference type="Gene3D" id="3.40.30.10">
    <property type="entry name" value="Glutaredoxin"/>
    <property type="match status" value="1"/>
</dbReference>
<dbReference type="InterPro" id="IPR036282">
    <property type="entry name" value="Glutathione-S-Trfase_C_sf"/>
</dbReference>
<evidence type="ECO:0000313" key="2">
    <source>
        <dbReference type="EMBL" id="GEL51223.1"/>
    </source>
</evidence>
<comment type="caution">
    <text evidence="2">The sequence shown here is derived from an EMBL/GenBank/DDBJ whole genome shotgun (WGS) entry which is preliminary data.</text>
</comment>
<sequence>MHTQGSGFVMSSSPVLYTFRRCPYAMRARLALVASQTECEVREIRLAAKPDAMLAASPKGTVPVLVQPDGTVLEESLDIMRWALFQADPAHWLDGVKPALIEQNDTTFKYHLDRYKYASRYGTDASHHQEEAVHILQSLETLLSQEAFLQGGHFGLTDAAIAPFVRQFAATDAAWFQELPLPGVQRWLNSFLGSPLFEQVMIRYAPWQPEDPPTRLLNTA</sequence>
<dbReference type="InterPro" id="IPR050983">
    <property type="entry name" value="GST_Omega/HSP26"/>
</dbReference>
<dbReference type="GO" id="GO:0016740">
    <property type="term" value="F:transferase activity"/>
    <property type="evidence" value="ECO:0007669"/>
    <property type="project" value="UniProtKB-KW"/>
</dbReference>
<feature type="domain" description="GST N-terminal" evidence="1">
    <location>
        <begin position="12"/>
        <end position="91"/>
    </location>
</feature>
<dbReference type="CDD" id="cd03060">
    <property type="entry name" value="GST_N_Omega_like"/>
    <property type="match status" value="1"/>
</dbReference>
<dbReference type="InterPro" id="IPR036249">
    <property type="entry name" value="Thioredoxin-like_sf"/>
</dbReference>